<dbReference type="SMART" id="SM00448">
    <property type="entry name" value="REC"/>
    <property type="match status" value="1"/>
</dbReference>
<reference evidence="8 10" key="2">
    <citation type="submission" date="2018-06" db="EMBL/GenBank/DDBJ databases">
        <authorList>
            <consortium name="IHU Genomes"/>
        </authorList>
    </citation>
    <scope>NUCLEOTIDE SEQUENCE [LARGE SCALE GENOMIC DNA]</scope>
    <source>
        <strain evidence="8 10">NEC25</strain>
    </source>
</reference>
<evidence type="ECO:0000259" key="4">
    <source>
        <dbReference type="PROSITE" id="PS50110"/>
    </source>
</evidence>
<accession>A0A2A7MDX9</accession>
<dbReference type="GO" id="GO:0003677">
    <property type="term" value="F:DNA binding"/>
    <property type="evidence" value="ECO:0007669"/>
    <property type="project" value="UniProtKB-KW"/>
</dbReference>
<dbReference type="Proteomes" id="UP000220840">
    <property type="component" value="Unassembled WGS sequence"/>
</dbReference>
<sequence>MNIAVVEDMKNDFDIISNFIDKYYKKKHISYNLHGFKCEKEFCDEFEKDKFDIIFLDIYIDNLNGMELARNIRKKDEKCLIIFSTVSKEFAIESYEVRAFYYLLKPYSYEQFMEVMNLAHKVLPNQVKYIEVKEARINIKVCLDDIIYIDYYNHYIQIHTNYRMIKSYMKFKEIMELLEPYKQFLYCYRNCMINMSKVSGIREKDFVMKNGEIIPISKKHCGEIKQYFADYIFDKMRGAL</sequence>
<evidence type="ECO:0000313" key="9">
    <source>
        <dbReference type="Proteomes" id="UP000220840"/>
    </source>
</evidence>
<name>A0A2A7MDX9_9CLOT</name>
<dbReference type="EMBL" id="CAMTCP010000281">
    <property type="protein sequence ID" value="CAI3685060.1"/>
    <property type="molecule type" value="Genomic_DNA"/>
</dbReference>
<dbReference type="PROSITE" id="PS50110">
    <property type="entry name" value="RESPONSE_REGULATORY"/>
    <property type="match status" value="1"/>
</dbReference>
<organism evidence="7 9">
    <name type="scientific">Clostridium neonatale</name>
    <dbReference type="NCBI Taxonomy" id="137838"/>
    <lineage>
        <taxon>Bacteria</taxon>
        <taxon>Bacillati</taxon>
        <taxon>Bacillota</taxon>
        <taxon>Clostridia</taxon>
        <taxon>Eubacteriales</taxon>
        <taxon>Clostridiaceae</taxon>
        <taxon>Clostridium</taxon>
    </lineage>
</organism>
<evidence type="ECO:0000313" key="7">
    <source>
        <dbReference type="EMBL" id="PEG29866.1"/>
    </source>
</evidence>
<evidence type="ECO:0000313" key="8">
    <source>
        <dbReference type="EMBL" id="VCT83226.1"/>
    </source>
</evidence>
<dbReference type="Pfam" id="PF00072">
    <property type="entry name" value="Response_reg"/>
    <property type="match status" value="1"/>
</dbReference>
<evidence type="ECO:0000256" key="3">
    <source>
        <dbReference type="PROSITE-ProRule" id="PRU00169"/>
    </source>
</evidence>
<dbReference type="InterPro" id="IPR011006">
    <property type="entry name" value="CheY-like_superfamily"/>
</dbReference>
<dbReference type="InterPro" id="IPR046947">
    <property type="entry name" value="LytR-like"/>
</dbReference>
<keyword evidence="7" id="KW-0238">DNA-binding</keyword>
<dbReference type="SMART" id="SM00850">
    <property type="entry name" value="LytTR"/>
    <property type="match status" value="1"/>
</dbReference>
<protein>
    <recommendedName>
        <fullName evidence="1">Stage 0 sporulation protein A homolog</fullName>
    </recommendedName>
</protein>
<dbReference type="RefSeq" id="WP_058294032.1">
    <property type="nucleotide sequence ID" value="NZ_CAKJVD010000011.1"/>
</dbReference>
<dbReference type="EMBL" id="PDCJ01000002">
    <property type="protein sequence ID" value="PEG29866.1"/>
    <property type="molecule type" value="Genomic_DNA"/>
</dbReference>
<dbReference type="EMBL" id="UWJD01000001">
    <property type="protein sequence ID" value="VCT83226.1"/>
    <property type="molecule type" value="Genomic_DNA"/>
</dbReference>
<feature type="domain" description="HTH LytTR-type" evidence="5">
    <location>
        <begin position="130"/>
        <end position="230"/>
    </location>
</feature>
<dbReference type="PROSITE" id="PS50930">
    <property type="entry name" value="HTH_LYTTR"/>
    <property type="match status" value="1"/>
</dbReference>
<reference evidence="7 9" key="1">
    <citation type="submission" date="2017-10" db="EMBL/GenBank/DDBJ databases">
        <title>Effective Description of Clostridium neonatale sp. nov. linked to necrotizing enterocolitis in neonates and a clarification of species assignable to the genus Clostridium (Prazmowski 1880) emend. Lawson and Rainey 2016.</title>
        <authorList>
            <person name="Bernard K."/>
            <person name="Burdz T."/>
            <person name="Wiebe D."/>
            <person name="Balcewich B."/>
            <person name="Alfa M."/>
            <person name="Bernier A.-M."/>
        </authorList>
    </citation>
    <scope>NUCLEOTIDE SEQUENCE [LARGE SCALE GENOMIC DNA]</scope>
    <source>
        <strain evidence="7 9">LCDC99A005</strain>
    </source>
</reference>
<dbReference type="SUPFAM" id="SSF52172">
    <property type="entry name" value="CheY-like"/>
    <property type="match status" value="1"/>
</dbReference>
<comment type="function">
    <text evidence="2">May play the central regulatory role in sporulation. It may be an element of the effector pathway responsible for the activation of sporulation genes in response to nutritional stress. Spo0A may act in concert with spo0H (a sigma factor) to control the expression of some genes that are critical to the sporulation process.</text>
</comment>
<dbReference type="Gene3D" id="2.40.50.1020">
    <property type="entry name" value="LytTr DNA-binding domain"/>
    <property type="match status" value="1"/>
</dbReference>
<evidence type="ECO:0000313" key="6">
    <source>
        <dbReference type="EMBL" id="CAI3685060.1"/>
    </source>
</evidence>
<feature type="domain" description="Response regulatory" evidence="4">
    <location>
        <begin position="2"/>
        <end position="120"/>
    </location>
</feature>
<reference evidence="6" key="3">
    <citation type="submission" date="2022-10" db="EMBL/GenBank/DDBJ databases">
        <authorList>
            <person name="Aires J."/>
            <person name="Mesa V."/>
        </authorList>
    </citation>
    <scope>NUCLEOTIDE SEQUENCE</scope>
    <source>
        <strain evidence="6">Clostridium neonatale JD116</strain>
    </source>
</reference>
<dbReference type="PANTHER" id="PTHR37299:SF1">
    <property type="entry name" value="STAGE 0 SPORULATION PROTEIN A HOMOLOG"/>
    <property type="match status" value="1"/>
</dbReference>
<dbReference type="Gene3D" id="3.40.50.2300">
    <property type="match status" value="1"/>
</dbReference>
<dbReference type="Proteomes" id="UP000431451">
    <property type="component" value="Unassembled WGS sequence"/>
</dbReference>
<dbReference type="OrthoDB" id="9802383at2"/>
<proteinExistence type="predicted"/>
<feature type="modified residue" description="4-aspartylphosphate" evidence="3">
    <location>
        <position position="57"/>
    </location>
</feature>
<keyword evidence="9" id="KW-1185">Reference proteome</keyword>
<dbReference type="InterPro" id="IPR007492">
    <property type="entry name" value="LytTR_DNA-bd_dom"/>
</dbReference>
<dbReference type="GeneID" id="68876161"/>
<evidence type="ECO:0000256" key="1">
    <source>
        <dbReference type="ARBA" id="ARBA00018672"/>
    </source>
</evidence>
<dbReference type="Proteomes" id="UP001189143">
    <property type="component" value="Unassembled WGS sequence"/>
</dbReference>
<dbReference type="AlphaFoldDB" id="A0A2A7MDX9"/>
<dbReference type="InterPro" id="IPR001789">
    <property type="entry name" value="Sig_transdc_resp-reg_receiver"/>
</dbReference>
<dbReference type="Pfam" id="PF04397">
    <property type="entry name" value="LytTR"/>
    <property type="match status" value="1"/>
</dbReference>
<dbReference type="PANTHER" id="PTHR37299">
    <property type="entry name" value="TRANSCRIPTIONAL REGULATOR-RELATED"/>
    <property type="match status" value="1"/>
</dbReference>
<dbReference type="STRING" id="137838.GCA_001458595_01140"/>
<gene>
    <name evidence="6" type="primary">ypdB</name>
    <name evidence="8" type="synonym">ypdB_1</name>
    <name evidence="6" type="ORF">CNEO2_70037</name>
    <name evidence="8" type="ORF">CNEONATNEC25_00821</name>
    <name evidence="7" type="ORF">CQ394_14550</name>
</gene>
<keyword evidence="3" id="KW-0597">Phosphoprotein</keyword>
<evidence type="ECO:0000259" key="5">
    <source>
        <dbReference type="PROSITE" id="PS50930"/>
    </source>
</evidence>
<evidence type="ECO:0000256" key="2">
    <source>
        <dbReference type="ARBA" id="ARBA00024867"/>
    </source>
</evidence>
<evidence type="ECO:0000313" key="10">
    <source>
        <dbReference type="Proteomes" id="UP000431451"/>
    </source>
</evidence>
<dbReference type="GO" id="GO:0000156">
    <property type="term" value="F:phosphorelay response regulator activity"/>
    <property type="evidence" value="ECO:0007669"/>
    <property type="project" value="InterPro"/>
</dbReference>